<dbReference type="SUPFAM" id="SSF47413">
    <property type="entry name" value="lambda repressor-like DNA-binding domains"/>
    <property type="match status" value="1"/>
</dbReference>
<dbReference type="Pfam" id="PF01381">
    <property type="entry name" value="HTH_3"/>
    <property type="match status" value="1"/>
</dbReference>
<dbReference type="Gene3D" id="1.10.260.40">
    <property type="entry name" value="lambda repressor-like DNA-binding domains"/>
    <property type="match status" value="1"/>
</dbReference>
<evidence type="ECO:0000313" key="3">
    <source>
        <dbReference type="Proteomes" id="UP000034980"/>
    </source>
</evidence>
<dbReference type="PATRIC" id="fig|1411915.3.peg.459"/>
<dbReference type="CDD" id="cd00093">
    <property type="entry name" value="HTH_XRE"/>
    <property type="match status" value="1"/>
</dbReference>
<dbReference type="Proteomes" id="UP000034980">
    <property type="component" value="Unassembled WGS sequence"/>
</dbReference>
<feature type="domain" description="HTH cro/C1-type" evidence="1">
    <location>
        <begin position="8"/>
        <end position="62"/>
    </location>
</feature>
<reference evidence="2 3" key="1">
    <citation type="submission" date="2013-11" db="EMBL/GenBank/DDBJ databases">
        <title>Single cell genomics of uncultured Tannerella BU063 (oral taxon 286).</title>
        <authorList>
            <person name="Beall C.J."/>
            <person name="Campbell A.G."/>
            <person name="Griffen A.L."/>
            <person name="Podar M."/>
            <person name="Leys E.J."/>
        </authorList>
    </citation>
    <scope>NUCLEOTIDE SEQUENCE [LARGE SCALE GENOMIC DNA]</scope>
    <source>
        <strain evidence="2">Cell 8/11</strain>
    </source>
</reference>
<name>W2D0U0_9BACT</name>
<protein>
    <recommendedName>
        <fullName evidence="1">HTH cro/C1-type domain-containing protein</fullName>
    </recommendedName>
</protein>
<proteinExistence type="predicted"/>
<evidence type="ECO:0000313" key="2">
    <source>
        <dbReference type="EMBL" id="ETK12923.1"/>
    </source>
</evidence>
<dbReference type="PROSITE" id="PS50943">
    <property type="entry name" value="HTH_CROC1"/>
    <property type="match status" value="1"/>
</dbReference>
<dbReference type="InterPro" id="IPR010982">
    <property type="entry name" value="Lambda_DNA-bd_dom_sf"/>
</dbReference>
<dbReference type="InterPro" id="IPR001387">
    <property type="entry name" value="Cro/C1-type_HTH"/>
</dbReference>
<organism evidence="2 3">
    <name type="scientific">Tannerella sp. oral taxon BU063 isolate Cell 8/11</name>
    <dbReference type="NCBI Taxonomy" id="1411915"/>
    <lineage>
        <taxon>Bacteria</taxon>
        <taxon>Pseudomonadati</taxon>
        <taxon>Bacteroidota</taxon>
        <taxon>Bacteroidia</taxon>
        <taxon>Bacteroidales</taxon>
        <taxon>Tannerellaceae</taxon>
        <taxon>Tannerella</taxon>
    </lineage>
</organism>
<gene>
    <name evidence="2" type="ORF">T235_06515</name>
</gene>
<accession>W2D0U0</accession>
<dbReference type="AlphaFoldDB" id="W2D0U0"/>
<sequence>MNNPVKRLKSERLKRKYTQADIADCMEVSESTVSRWETGQIEMTYPEMQRYAAAIGIDQYWFFCIPCK</sequence>
<dbReference type="EMBL" id="AYYF01001037">
    <property type="protein sequence ID" value="ETK12923.1"/>
    <property type="molecule type" value="Genomic_DNA"/>
</dbReference>
<comment type="caution">
    <text evidence="2">The sequence shown here is derived from an EMBL/GenBank/DDBJ whole genome shotgun (WGS) entry which is preliminary data.</text>
</comment>
<evidence type="ECO:0000259" key="1">
    <source>
        <dbReference type="PROSITE" id="PS50943"/>
    </source>
</evidence>
<dbReference type="SMART" id="SM00530">
    <property type="entry name" value="HTH_XRE"/>
    <property type="match status" value="1"/>
</dbReference>
<dbReference type="GO" id="GO:0003677">
    <property type="term" value="F:DNA binding"/>
    <property type="evidence" value="ECO:0007669"/>
    <property type="project" value="InterPro"/>
</dbReference>